<comment type="caution">
    <text evidence="3">The sequence shown here is derived from an EMBL/GenBank/DDBJ whole genome shotgun (WGS) entry which is preliminary data.</text>
</comment>
<accession>A0ABP7AHG2</accession>
<evidence type="ECO:0000313" key="3">
    <source>
        <dbReference type="EMBL" id="GAA3632178.1"/>
    </source>
</evidence>
<keyword evidence="4" id="KW-1185">Reference proteome</keyword>
<name>A0ABP7AHG2_9ACTN</name>
<feature type="compositionally biased region" description="Basic and acidic residues" evidence="1">
    <location>
        <begin position="74"/>
        <end position="85"/>
    </location>
</feature>
<feature type="transmembrane region" description="Helical" evidence="2">
    <location>
        <begin position="98"/>
        <end position="118"/>
    </location>
</feature>
<sequence>MQLGPAAVLADPDVGERPAELGMPHERGQVIEDNGHTDVVDRRIGDGLDRPVGAAAPPEEPDVAGSGQLGGLGQEKRLRSGHDPYPRPMAKKQRRIPWWKLIGLAGAAGVAAGGALVVRNERQRQSYTPEQVRERLQQRLTEADGNS</sequence>
<organism evidence="3 4">
    <name type="scientific">Kineosporia mesophila</name>
    <dbReference type="NCBI Taxonomy" id="566012"/>
    <lineage>
        <taxon>Bacteria</taxon>
        <taxon>Bacillati</taxon>
        <taxon>Actinomycetota</taxon>
        <taxon>Actinomycetes</taxon>
        <taxon>Kineosporiales</taxon>
        <taxon>Kineosporiaceae</taxon>
        <taxon>Kineosporia</taxon>
    </lineage>
</organism>
<feature type="compositionally biased region" description="Polar residues" evidence="1">
    <location>
        <begin position="138"/>
        <end position="147"/>
    </location>
</feature>
<feature type="region of interest" description="Disordered" evidence="1">
    <location>
        <begin position="1"/>
        <end position="92"/>
    </location>
</feature>
<feature type="compositionally biased region" description="Basic and acidic residues" evidence="1">
    <location>
        <begin position="14"/>
        <end position="49"/>
    </location>
</feature>
<proteinExistence type="predicted"/>
<gene>
    <name evidence="3" type="ORF">GCM10022223_57890</name>
</gene>
<evidence type="ECO:0000256" key="1">
    <source>
        <dbReference type="SAM" id="MobiDB-lite"/>
    </source>
</evidence>
<evidence type="ECO:0000256" key="2">
    <source>
        <dbReference type="SAM" id="Phobius"/>
    </source>
</evidence>
<keyword evidence="2" id="KW-0812">Transmembrane</keyword>
<reference evidence="4" key="1">
    <citation type="journal article" date="2019" name="Int. J. Syst. Evol. Microbiol.">
        <title>The Global Catalogue of Microorganisms (GCM) 10K type strain sequencing project: providing services to taxonomists for standard genome sequencing and annotation.</title>
        <authorList>
            <consortium name="The Broad Institute Genomics Platform"/>
            <consortium name="The Broad Institute Genome Sequencing Center for Infectious Disease"/>
            <person name="Wu L."/>
            <person name="Ma J."/>
        </authorList>
    </citation>
    <scope>NUCLEOTIDE SEQUENCE [LARGE SCALE GENOMIC DNA]</scope>
    <source>
        <strain evidence="4">JCM 16902</strain>
    </source>
</reference>
<dbReference type="EMBL" id="BAAAZO010000011">
    <property type="protein sequence ID" value="GAA3632178.1"/>
    <property type="molecule type" value="Genomic_DNA"/>
</dbReference>
<feature type="region of interest" description="Disordered" evidence="1">
    <location>
        <begin position="121"/>
        <end position="147"/>
    </location>
</feature>
<dbReference type="Proteomes" id="UP001501074">
    <property type="component" value="Unassembled WGS sequence"/>
</dbReference>
<protein>
    <submittedName>
        <fullName evidence="3">Uncharacterized protein</fullName>
    </submittedName>
</protein>
<keyword evidence="2" id="KW-0472">Membrane</keyword>
<keyword evidence="2" id="KW-1133">Transmembrane helix</keyword>
<evidence type="ECO:0000313" key="4">
    <source>
        <dbReference type="Proteomes" id="UP001501074"/>
    </source>
</evidence>